<gene>
    <name evidence="9" type="ORF">GCM10022268_02240</name>
</gene>
<evidence type="ECO:0000259" key="8">
    <source>
        <dbReference type="Pfam" id="PF07715"/>
    </source>
</evidence>
<dbReference type="Pfam" id="PF07715">
    <property type="entry name" value="Plug"/>
    <property type="match status" value="1"/>
</dbReference>
<feature type="signal peptide" evidence="6">
    <location>
        <begin position="1"/>
        <end position="27"/>
    </location>
</feature>
<evidence type="ECO:0000256" key="1">
    <source>
        <dbReference type="ARBA" id="ARBA00004442"/>
    </source>
</evidence>
<evidence type="ECO:0000256" key="4">
    <source>
        <dbReference type="RuleBase" id="RU003357"/>
    </source>
</evidence>
<dbReference type="PANTHER" id="PTHR40980">
    <property type="entry name" value="PLUG DOMAIN-CONTAINING PROTEIN"/>
    <property type="match status" value="1"/>
</dbReference>
<comment type="similarity">
    <text evidence="4">Belongs to the TonB-dependent receptor family.</text>
</comment>
<evidence type="ECO:0000313" key="9">
    <source>
        <dbReference type="EMBL" id="GAA3695065.1"/>
    </source>
</evidence>
<dbReference type="InterPro" id="IPR036942">
    <property type="entry name" value="Beta-barrel_TonB_sf"/>
</dbReference>
<keyword evidence="3" id="KW-0998">Cell outer membrane</keyword>
<comment type="subcellular location">
    <subcellularLocation>
        <location evidence="1 4">Cell outer membrane</location>
    </subcellularLocation>
</comment>
<dbReference type="Proteomes" id="UP001500523">
    <property type="component" value="Unassembled WGS sequence"/>
</dbReference>
<evidence type="ECO:0000256" key="2">
    <source>
        <dbReference type="ARBA" id="ARBA00023136"/>
    </source>
</evidence>
<feature type="region of interest" description="Disordered" evidence="5">
    <location>
        <begin position="27"/>
        <end position="88"/>
    </location>
</feature>
<dbReference type="Gene3D" id="2.170.130.10">
    <property type="entry name" value="TonB-dependent receptor, plug domain"/>
    <property type="match status" value="1"/>
</dbReference>
<sequence length="1003" mass="109246">MEGIEMTRHLLLMSAAPFALTITPASAQVATPTPQERQQAAAPDATVDEQAPVAQERATEAAQGRSPGTAATENLTDDTAAAATPATDEDRDVRDIVVTGYRASLGSAQAIKRNSDAILDAVVAQDIGKLPDNTAAESLARITGIQVGRSGDEVNQVLVRGLPDLTTTFNGRELFTAEGRGVALQDFPAGALAGLEVYKSGTADLLEPGLAGLINVRSRRPFDFSEKLVVAGGVRGSYNDQSKKYDPQGNVLISARQDTPIGEIGVLLNASYIRTKYRNAVRFAVGNVPERLNDGQVVLPASVGRAFRIPERVGVYNDSGTRSRPAFNASVQWKPASNLELYYDFLYQGYRGRGANDLFEASLLNNNPTLSNVVLRDGKPDQVQTLTKTGGERAQMYRSTNVNNTDTYQAAGGAKWDTGRAHLSTDFAYTRSQYDANEYSFDAALTTAPTMDVNFFIDGGSAFSLPGYDNANPANYKWRGYYESKYLVKGSGWQWRGDVDLDTDLDFLPKFQFGARATDRDASQERGNRYAYTETLNIPLANTPAGTLELTPNAFRGDAQGWTSWLMPTRSGIAGNAEALRVFSVQALQQIVAANPSDGGYRDALTRFSQPTLELDPFQGFSAKEQSYAFYGQAKYQFDIGSVGIDGLIGARVVNTVGEYSGRGQTPVVVNGVIQRDANGIPVLAGQIITTRSNYLDILPNASLRIRPTDKLQIRFGFTETRTRPSFGALNPAVQITPNQSPLTNPDGSPVIIPNDPRFAADLQGRPDYTGSGGNPNLVPLTSTNYDATIEYYFSNNGSITAAFFYRELSGFLSRYTQRFRDPVFGLLQIDADANAGAGKIKGIEVGGQTFLDFLPGLLSGFGVQANVTYLDGKQRFPVDLSPANTTPPFVSIPGLSKWSYNAALFYEKGTVSTRLSYNGRSRFLNGNTVRDGVYFGEGTEKITRLDYSFNYTPIKQITLTFDVANILAQPFRNFAQYGDDRSYPRDVRDEGRYYGLGARFRF</sequence>
<feature type="chain" id="PRO_5045195448" evidence="6">
    <location>
        <begin position="28"/>
        <end position="1003"/>
    </location>
</feature>
<dbReference type="EMBL" id="BAABBF010000001">
    <property type="protein sequence ID" value="GAA3695065.1"/>
    <property type="molecule type" value="Genomic_DNA"/>
</dbReference>
<keyword evidence="6" id="KW-0732">Signal</keyword>
<keyword evidence="2 4" id="KW-0472">Membrane</keyword>
<keyword evidence="9" id="KW-0675">Receptor</keyword>
<protein>
    <submittedName>
        <fullName evidence="9">TonB-dependent receptor</fullName>
    </submittedName>
</protein>
<comment type="caution">
    <text evidence="9">The sequence shown here is derived from an EMBL/GenBank/DDBJ whole genome shotgun (WGS) entry which is preliminary data.</text>
</comment>
<evidence type="ECO:0000256" key="5">
    <source>
        <dbReference type="SAM" id="MobiDB-lite"/>
    </source>
</evidence>
<dbReference type="NCBIfam" id="TIGR01782">
    <property type="entry name" value="TonB-Xanth-Caul"/>
    <property type="match status" value="1"/>
</dbReference>
<reference evidence="10" key="1">
    <citation type="journal article" date="2019" name="Int. J. Syst. Evol. Microbiol.">
        <title>The Global Catalogue of Microorganisms (GCM) 10K type strain sequencing project: providing services to taxonomists for standard genome sequencing and annotation.</title>
        <authorList>
            <consortium name="The Broad Institute Genomics Platform"/>
            <consortium name="The Broad Institute Genome Sequencing Center for Infectious Disease"/>
            <person name="Wu L."/>
            <person name="Ma J."/>
        </authorList>
    </citation>
    <scope>NUCLEOTIDE SEQUENCE [LARGE SCALE GENOMIC DNA]</scope>
    <source>
        <strain evidence="10">JCM 17498</strain>
    </source>
</reference>
<feature type="compositionally biased region" description="Polar residues" evidence="5">
    <location>
        <begin position="27"/>
        <end position="38"/>
    </location>
</feature>
<feature type="domain" description="TonB-dependent receptor-like beta-barrel" evidence="7">
    <location>
        <begin position="465"/>
        <end position="967"/>
    </location>
</feature>
<name>A0ABP7CUV1_9SPHN</name>
<organism evidence="9 10">
    <name type="scientific">Sphingomonas cynarae</name>
    <dbReference type="NCBI Taxonomy" id="930197"/>
    <lineage>
        <taxon>Bacteria</taxon>
        <taxon>Pseudomonadati</taxon>
        <taxon>Pseudomonadota</taxon>
        <taxon>Alphaproteobacteria</taxon>
        <taxon>Sphingomonadales</taxon>
        <taxon>Sphingomonadaceae</taxon>
        <taxon>Sphingomonas</taxon>
    </lineage>
</organism>
<dbReference type="InterPro" id="IPR012910">
    <property type="entry name" value="Plug_dom"/>
</dbReference>
<dbReference type="Pfam" id="PF00593">
    <property type="entry name" value="TonB_dep_Rec_b-barrel"/>
    <property type="match status" value="1"/>
</dbReference>
<accession>A0ABP7CUV1</accession>
<evidence type="ECO:0000256" key="3">
    <source>
        <dbReference type="ARBA" id="ARBA00023237"/>
    </source>
</evidence>
<feature type="domain" description="TonB-dependent receptor plug" evidence="8">
    <location>
        <begin position="113"/>
        <end position="205"/>
    </location>
</feature>
<keyword evidence="4" id="KW-0798">TonB box</keyword>
<evidence type="ECO:0000259" key="7">
    <source>
        <dbReference type="Pfam" id="PF00593"/>
    </source>
</evidence>
<evidence type="ECO:0000313" key="10">
    <source>
        <dbReference type="Proteomes" id="UP001500523"/>
    </source>
</evidence>
<dbReference type="InterPro" id="IPR010104">
    <property type="entry name" value="TonB_rcpt_bac"/>
</dbReference>
<dbReference type="Gene3D" id="2.40.170.20">
    <property type="entry name" value="TonB-dependent receptor, beta-barrel domain"/>
    <property type="match status" value="1"/>
</dbReference>
<dbReference type="InterPro" id="IPR000531">
    <property type="entry name" value="Beta-barrel_TonB"/>
</dbReference>
<dbReference type="PANTHER" id="PTHR40980:SF3">
    <property type="entry name" value="TONB-DEPENDENT RECEPTOR-LIKE BETA-BARREL DOMAIN-CONTAINING PROTEIN"/>
    <property type="match status" value="1"/>
</dbReference>
<keyword evidence="10" id="KW-1185">Reference proteome</keyword>
<evidence type="ECO:0000256" key="6">
    <source>
        <dbReference type="SAM" id="SignalP"/>
    </source>
</evidence>
<proteinExistence type="inferred from homology"/>
<feature type="compositionally biased region" description="Low complexity" evidence="5">
    <location>
        <begin position="69"/>
        <end position="86"/>
    </location>
</feature>
<dbReference type="InterPro" id="IPR037066">
    <property type="entry name" value="Plug_dom_sf"/>
</dbReference>
<dbReference type="SUPFAM" id="SSF56935">
    <property type="entry name" value="Porins"/>
    <property type="match status" value="1"/>
</dbReference>